<protein>
    <submittedName>
        <fullName evidence="2">Uncharacterized protein</fullName>
    </submittedName>
</protein>
<evidence type="ECO:0000313" key="3">
    <source>
        <dbReference type="EMBL" id="CAD8726403.1"/>
    </source>
</evidence>
<evidence type="ECO:0000313" key="2">
    <source>
        <dbReference type="EMBL" id="CAD8726402.1"/>
    </source>
</evidence>
<gene>
    <name evidence="2" type="ORF">EMAD1354_LOCUS2483</name>
    <name evidence="3" type="ORF">EMAD1354_LOCUS2484</name>
</gene>
<reference evidence="2" key="1">
    <citation type="submission" date="2021-01" db="EMBL/GenBank/DDBJ databases">
        <authorList>
            <person name="Corre E."/>
            <person name="Pelletier E."/>
            <person name="Niang G."/>
            <person name="Scheremetjew M."/>
            <person name="Finn R."/>
            <person name="Kale V."/>
            <person name="Holt S."/>
            <person name="Cochrane G."/>
            <person name="Meng A."/>
            <person name="Brown T."/>
            <person name="Cohen L."/>
        </authorList>
    </citation>
    <scope>NUCLEOTIDE SEQUENCE</scope>
    <source>
        <strain evidence="2">CCMP3276</strain>
    </source>
</reference>
<dbReference type="EMBL" id="HBFE01003765">
    <property type="protein sequence ID" value="CAD8726403.1"/>
    <property type="molecule type" value="Transcribed_RNA"/>
</dbReference>
<organism evidence="2">
    <name type="scientific">Erythrolobus madagascarensis</name>
    <dbReference type="NCBI Taxonomy" id="708628"/>
    <lineage>
        <taxon>Eukaryota</taxon>
        <taxon>Rhodophyta</taxon>
        <taxon>Bangiophyceae</taxon>
        <taxon>Porphyridiales</taxon>
        <taxon>Porphyridiaceae</taxon>
        <taxon>Erythrolobus</taxon>
    </lineage>
</organism>
<feature type="region of interest" description="Disordered" evidence="1">
    <location>
        <begin position="1"/>
        <end position="43"/>
    </location>
</feature>
<dbReference type="AlphaFoldDB" id="A0A6T9YYK3"/>
<accession>A0A6T9YYK3</accession>
<name>A0A6T9YYK3_9RHOD</name>
<dbReference type="EMBL" id="HBFE01003764">
    <property type="protein sequence ID" value="CAD8726402.1"/>
    <property type="molecule type" value="Transcribed_RNA"/>
</dbReference>
<sequence length="303" mass="32867">MAETEGVVNGGGEGVVRRASTSMASAARGVYEQKVKPSPVVERASESYEQFKKTYPTAGETLEQAERAVSSAVAAAAQQGEHLVDDIDNRIHKQYETRLKKPIESVTETVRSAETAVRSEADREEVKAVRDSGVQMWESLVALLVMYATRVLTVLHNVLDSKLPSITSETSAEKQSESEPEKQALSAQVLGLLVKFWNRMYTRLAAKANMEPREIVLADKNIEDKAMALLYLVLVIKLGVLMYFSEYASCYNGVAGPAVRASAAVVKTAIDTARPILPGQLKPGSPASEPAMGETVGVFPSEY</sequence>
<evidence type="ECO:0000256" key="1">
    <source>
        <dbReference type="SAM" id="MobiDB-lite"/>
    </source>
</evidence>
<feature type="compositionally biased region" description="Low complexity" evidence="1">
    <location>
        <begin position="17"/>
        <end position="28"/>
    </location>
</feature>
<proteinExistence type="predicted"/>